<evidence type="ECO:0000313" key="1">
    <source>
        <dbReference type="EMBL" id="AJF40713.1"/>
    </source>
</evidence>
<dbReference type="Proteomes" id="UP000031803">
    <property type="component" value="Segment"/>
</dbReference>
<keyword evidence="2" id="KW-1185">Reference proteome</keyword>
<dbReference type="KEGG" id="vg:26625651"/>
<gene>
    <name evidence="1" type="ORF">SBVP1_0055</name>
</gene>
<sequence>MQLIKTCTENTNAKSDLYFFKLTEETQYLLHLRWKKISKIDYMVALNQHKGLKKLDEITSYLLS</sequence>
<proteinExistence type="predicted"/>
<protein>
    <submittedName>
        <fullName evidence="1">Uncharacterized protein</fullName>
    </submittedName>
</protein>
<dbReference type="RefSeq" id="YP_009198573.1">
    <property type="nucleotide sequence ID" value="NC_028799.1"/>
</dbReference>
<dbReference type="EMBL" id="KP280062">
    <property type="protein sequence ID" value="AJF40713.1"/>
    <property type="molecule type" value="Genomic_DNA"/>
</dbReference>
<evidence type="ECO:0000313" key="2">
    <source>
        <dbReference type="Proteomes" id="UP000031803"/>
    </source>
</evidence>
<reference evidence="1 2" key="1">
    <citation type="submission" date="2014-12" db="EMBL/GenBank/DDBJ databases">
        <title>Complete genome sequences of three Vibrio cholerae specific bacteriophages.</title>
        <authorList>
            <person name="Bhandare S.G."/>
            <person name="Warry A."/>
            <person name="Emes R.D."/>
            <person name="Hooton S.P.T."/>
            <person name="Barrow P.A."/>
            <person name="Atterbury R.J."/>
        </authorList>
    </citation>
    <scope>NUCLEOTIDE SEQUENCE [LARGE SCALE GENOMIC DNA]</scope>
</reference>
<name>A0A0B5H8K3_9CAUD</name>
<dbReference type="GeneID" id="26625651"/>
<accession>A0A0B5H8K3</accession>
<organism evidence="1 2">
    <name type="scientific">Vibrio phage phi 1</name>
    <dbReference type="NCBI Taxonomy" id="1589297"/>
    <lineage>
        <taxon>Viruses</taxon>
        <taxon>Duplodnaviria</taxon>
        <taxon>Heunggongvirae</taxon>
        <taxon>Uroviricota</taxon>
        <taxon>Caudoviricetes</taxon>
        <taxon>Schitoviridae</taxon>
        <taxon>Pacinivirus</taxon>
        <taxon>Pacinivirus phi1</taxon>
    </lineage>
</organism>